<gene>
    <name evidence="2" type="ORF">ABL78_8462</name>
</gene>
<dbReference type="VEuPathDB" id="TriTrypDB:Lsey_0809_0010"/>
<dbReference type="EMBL" id="LJSK01000807">
    <property type="protein sequence ID" value="KPI82528.1"/>
    <property type="molecule type" value="Genomic_DNA"/>
</dbReference>
<evidence type="ECO:0000256" key="1">
    <source>
        <dbReference type="SAM" id="MobiDB-lite"/>
    </source>
</evidence>
<dbReference type="AlphaFoldDB" id="A0A0N1IH18"/>
<organism evidence="2 3">
    <name type="scientific">Leptomonas seymouri</name>
    <dbReference type="NCBI Taxonomy" id="5684"/>
    <lineage>
        <taxon>Eukaryota</taxon>
        <taxon>Discoba</taxon>
        <taxon>Euglenozoa</taxon>
        <taxon>Kinetoplastea</taxon>
        <taxon>Metakinetoplastina</taxon>
        <taxon>Trypanosomatida</taxon>
        <taxon>Trypanosomatidae</taxon>
        <taxon>Leishmaniinae</taxon>
        <taxon>Leptomonas</taxon>
    </lineage>
</organism>
<evidence type="ECO:0000313" key="3">
    <source>
        <dbReference type="Proteomes" id="UP000038009"/>
    </source>
</evidence>
<sequence>MRCVRTTTRPTLISWAWPTPSCPQQWRNAHVVPLPVHGKPPRQPSTYPSASLTSRVPKRMVHAGLARLPHAWQPAARQHAHRRGYTTVTGGPGSPTLWSTAGRPTVV</sequence>
<evidence type="ECO:0000313" key="2">
    <source>
        <dbReference type="EMBL" id="KPI82528.1"/>
    </source>
</evidence>
<comment type="caution">
    <text evidence="2">The sequence shown here is derived from an EMBL/GenBank/DDBJ whole genome shotgun (WGS) entry which is preliminary data.</text>
</comment>
<accession>A0A0N1IH18</accession>
<reference evidence="2 3" key="1">
    <citation type="journal article" date="2015" name="PLoS Pathog.">
        <title>Leptomonas seymouri: Adaptations to the Dixenous Life Cycle Analyzed by Genome Sequencing, Transcriptome Profiling and Co-infection with Leishmania donovani.</title>
        <authorList>
            <person name="Kraeva N."/>
            <person name="Butenko A."/>
            <person name="Hlavacova J."/>
            <person name="Kostygov A."/>
            <person name="Myskova J."/>
            <person name="Grybchuk D."/>
            <person name="Lestinova T."/>
            <person name="Votypka J."/>
            <person name="Volf P."/>
            <person name="Opperdoes F."/>
            <person name="Flegontov P."/>
            <person name="Lukes J."/>
            <person name="Yurchenko V."/>
        </authorList>
    </citation>
    <scope>NUCLEOTIDE SEQUENCE [LARGE SCALE GENOMIC DNA]</scope>
    <source>
        <strain evidence="2 3">ATCC 30220</strain>
    </source>
</reference>
<dbReference type="Proteomes" id="UP000038009">
    <property type="component" value="Unassembled WGS sequence"/>
</dbReference>
<name>A0A0N1IH18_LEPSE</name>
<feature type="region of interest" description="Disordered" evidence="1">
    <location>
        <begin position="78"/>
        <end position="107"/>
    </location>
</feature>
<keyword evidence="3" id="KW-1185">Reference proteome</keyword>
<protein>
    <submittedName>
        <fullName evidence="2">Uncharacterized protein</fullName>
    </submittedName>
</protein>
<proteinExistence type="predicted"/>